<evidence type="ECO:0000313" key="2">
    <source>
        <dbReference type="Proteomes" id="UP000676428"/>
    </source>
</evidence>
<dbReference type="RefSeq" id="WP_213683210.1">
    <property type="nucleotide sequence ID" value="NZ_CP074572.1"/>
</dbReference>
<dbReference type="PANTHER" id="PTHR17985">
    <property type="entry name" value="SER/THR-RICH PROTEIN T10 IN DGCR REGION"/>
    <property type="match status" value="1"/>
</dbReference>
<evidence type="ECO:0000313" key="1">
    <source>
        <dbReference type="EMBL" id="QVK24626.1"/>
    </source>
</evidence>
<dbReference type="Pfam" id="PF05742">
    <property type="entry name" value="TANGO2"/>
    <property type="match status" value="1"/>
</dbReference>
<dbReference type="InterPro" id="IPR008551">
    <property type="entry name" value="TANGO2"/>
</dbReference>
<accession>A0ABX8DIQ6</accession>
<reference evidence="1 2" key="1">
    <citation type="journal article" date="2012" name="Int. J. Syst. Evol. Microbiol.">
        <title>Shewanella dokdonensis sp. nov., isolated from seawater.</title>
        <authorList>
            <person name="Sung H.R."/>
            <person name="Yoon J.H."/>
            <person name="Ghim S.Y."/>
        </authorList>
    </citation>
    <scope>NUCLEOTIDE SEQUENCE [LARGE SCALE GENOMIC DNA]</scope>
    <source>
        <strain evidence="1 2">DSM 23626</strain>
    </source>
</reference>
<dbReference type="EMBL" id="CP074572">
    <property type="protein sequence ID" value="QVK24626.1"/>
    <property type="molecule type" value="Genomic_DNA"/>
</dbReference>
<organism evidence="1 2">
    <name type="scientific">Shewanella dokdonensis</name>
    <dbReference type="NCBI Taxonomy" id="712036"/>
    <lineage>
        <taxon>Bacteria</taxon>
        <taxon>Pseudomonadati</taxon>
        <taxon>Pseudomonadota</taxon>
        <taxon>Gammaproteobacteria</taxon>
        <taxon>Alteromonadales</taxon>
        <taxon>Shewanellaceae</taxon>
        <taxon>Shewanella</taxon>
    </lineage>
</organism>
<protein>
    <submittedName>
        <fullName evidence="1">NRDE family protein</fullName>
    </submittedName>
</protein>
<dbReference type="Proteomes" id="UP000676428">
    <property type="component" value="Chromosome"/>
</dbReference>
<dbReference type="PANTHER" id="PTHR17985:SF8">
    <property type="entry name" value="TRANSPORT AND GOLGI ORGANIZATION PROTEIN 2 HOMOLOG"/>
    <property type="match status" value="1"/>
</dbReference>
<name>A0ABX8DIQ6_9GAMM</name>
<gene>
    <name evidence="1" type="ORF">KHX94_09525</name>
</gene>
<proteinExistence type="predicted"/>
<keyword evidence="2" id="KW-1185">Reference proteome</keyword>
<sequence length="255" mass="28379">MCILFIALQQHPDYPLILCANRDEYHHRPTAAAHFWPTEPQLLAGKDLSAGGSWLGVNRRGDLAALTNIRAPHLIRDDCRSRGELVIKALQSPITPAWLMQHRQDYNPFNLVFGSAAGLFCCNSLSGEILPLTAGFHAVSNGALDDIWPKMAQGTRALQQLVGADQPLDTEALLALMRDATEADEAQLPATGIEPEWERKLSAIFIRHPQYGTRSTTLVLQHRTGIMQFIEVRYNSAGRELGQEKFQFALSETRL</sequence>